<comment type="similarity">
    <text evidence="2">Belongs to the ZIP transporter (TC 2.A.5) family.</text>
</comment>
<keyword evidence="9" id="KW-1185">Reference proteome</keyword>
<dbReference type="InterPro" id="IPR003689">
    <property type="entry name" value="ZIP"/>
</dbReference>
<name>A0A183ATN0_9TREM</name>
<evidence type="ECO:0000313" key="10">
    <source>
        <dbReference type="WBParaSite" id="ECPE_0001034701-mRNA-1"/>
    </source>
</evidence>
<comment type="subcellular location">
    <subcellularLocation>
        <location evidence="1">Membrane</location>
        <topology evidence="1">Multi-pass membrane protein</topology>
    </subcellularLocation>
</comment>
<evidence type="ECO:0000313" key="9">
    <source>
        <dbReference type="Proteomes" id="UP000272942"/>
    </source>
</evidence>
<accession>A0A183ATN0</accession>
<dbReference type="GO" id="GO:0030003">
    <property type="term" value="P:intracellular monoatomic cation homeostasis"/>
    <property type="evidence" value="ECO:0007669"/>
    <property type="project" value="TreeGrafter"/>
</dbReference>
<dbReference type="PANTHER" id="PTHR12191:SF37">
    <property type="entry name" value="ZINC TRANSPORTER FOI"/>
    <property type="match status" value="1"/>
</dbReference>
<sequence>MLGLAHSVFKRQQALLMILCVCVCFTPWEIVNSPIGKCDVNVCNNRQRALDRCFVLFGTRQHCVLFPIYLCPSVLIFSSFSRHALPGSGDFAVLLKTGMRIKEALFFNVVSSVLSLFGMLVGIALGNVESASYWIFAVTAGTFIYIALVDMVRGMFHNMISLIFVYISVTSSKILFPEHPKLVIAGETNSSAHGFESHFP</sequence>
<evidence type="ECO:0000256" key="1">
    <source>
        <dbReference type="ARBA" id="ARBA00004141"/>
    </source>
</evidence>
<dbReference type="Pfam" id="PF02535">
    <property type="entry name" value="Zip"/>
    <property type="match status" value="1"/>
</dbReference>
<keyword evidence="7" id="KW-0732">Signal</keyword>
<dbReference type="EMBL" id="UZAN01048878">
    <property type="protein sequence ID" value="VDP86862.1"/>
    <property type="molecule type" value="Genomic_DNA"/>
</dbReference>
<keyword evidence="5 6" id="KW-0472">Membrane</keyword>
<dbReference type="GO" id="GO:0071578">
    <property type="term" value="P:zinc ion import across plasma membrane"/>
    <property type="evidence" value="ECO:0007669"/>
    <property type="project" value="TreeGrafter"/>
</dbReference>
<feature type="transmembrane region" description="Helical" evidence="6">
    <location>
        <begin position="105"/>
        <end position="125"/>
    </location>
</feature>
<organism evidence="10">
    <name type="scientific">Echinostoma caproni</name>
    <dbReference type="NCBI Taxonomy" id="27848"/>
    <lineage>
        <taxon>Eukaryota</taxon>
        <taxon>Metazoa</taxon>
        <taxon>Spiralia</taxon>
        <taxon>Lophotrochozoa</taxon>
        <taxon>Platyhelminthes</taxon>
        <taxon>Trematoda</taxon>
        <taxon>Digenea</taxon>
        <taxon>Plagiorchiida</taxon>
        <taxon>Echinostomata</taxon>
        <taxon>Echinostomatoidea</taxon>
        <taxon>Echinostomatidae</taxon>
        <taxon>Echinostoma</taxon>
    </lineage>
</organism>
<evidence type="ECO:0000256" key="2">
    <source>
        <dbReference type="ARBA" id="ARBA00006939"/>
    </source>
</evidence>
<dbReference type="GO" id="GO:0005385">
    <property type="term" value="F:zinc ion transmembrane transporter activity"/>
    <property type="evidence" value="ECO:0007669"/>
    <property type="project" value="TreeGrafter"/>
</dbReference>
<feature type="transmembrane region" description="Helical" evidence="6">
    <location>
        <begin position="12"/>
        <end position="31"/>
    </location>
</feature>
<dbReference type="PANTHER" id="PTHR12191">
    <property type="entry name" value="SOLUTE CARRIER FAMILY 39"/>
    <property type="match status" value="1"/>
</dbReference>
<evidence type="ECO:0000256" key="7">
    <source>
        <dbReference type="SAM" id="SignalP"/>
    </source>
</evidence>
<evidence type="ECO:0000256" key="4">
    <source>
        <dbReference type="ARBA" id="ARBA00022989"/>
    </source>
</evidence>
<dbReference type="Proteomes" id="UP000272942">
    <property type="component" value="Unassembled WGS sequence"/>
</dbReference>
<dbReference type="GO" id="GO:0140410">
    <property type="term" value="F:monoatomic cation:bicarbonate symporter activity"/>
    <property type="evidence" value="ECO:0007669"/>
    <property type="project" value="TreeGrafter"/>
</dbReference>
<evidence type="ECO:0000256" key="5">
    <source>
        <dbReference type="ARBA" id="ARBA00023136"/>
    </source>
</evidence>
<protein>
    <submittedName>
        <fullName evidence="10">DUF1275 domain-containing protein</fullName>
    </submittedName>
</protein>
<gene>
    <name evidence="8" type="ORF">ECPE_LOCUS10315</name>
</gene>
<dbReference type="WBParaSite" id="ECPE_0001034701-mRNA-1">
    <property type="protein sequence ID" value="ECPE_0001034701-mRNA-1"/>
    <property type="gene ID" value="ECPE_0001034701"/>
</dbReference>
<evidence type="ECO:0000256" key="6">
    <source>
        <dbReference type="SAM" id="Phobius"/>
    </source>
</evidence>
<keyword evidence="4 6" id="KW-1133">Transmembrane helix</keyword>
<reference evidence="8 9" key="2">
    <citation type="submission" date="2018-11" db="EMBL/GenBank/DDBJ databases">
        <authorList>
            <consortium name="Pathogen Informatics"/>
        </authorList>
    </citation>
    <scope>NUCLEOTIDE SEQUENCE [LARGE SCALE GENOMIC DNA]</scope>
    <source>
        <strain evidence="8 9">Egypt</strain>
    </source>
</reference>
<proteinExistence type="inferred from homology"/>
<dbReference type="InterPro" id="IPR050799">
    <property type="entry name" value="ZIP_Transporter"/>
</dbReference>
<feature type="chain" id="PRO_5043138222" evidence="7">
    <location>
        <begin position="25"/>
        <end position="200"/>
    </location>
</feature>
<evidence type="ECO:0000313" key="8">
    <source>
        <dbReference type="EMBL" id="VDP86862.1"/>
    </source>
</evidence>
<dbReference type="OrthoDB" id="200954at2759"/>
<feature type="signal peptide" evidence="7">
    <location>
        <begin position="1"/>
        <end position="24"/>
    </location>
</feature>
<feature type="transmembrane region" description="Helical" evidence="6">
    <location>
        <begin position="131"/>
        <end position="149"/>
    </location>
</feature>
<reference evidence="10" key="1">
    <citation type="submission" date="2016-06" db="UniProtKB">
        <authorList>
            <consortium name="WormBaseParasite"/>
        </authorList>
    </citation>
    <scope>IDENTIFICATION</scope>
</reference>
<dbReference type="AlphaFoldDB" id="A0A183ATN0"/>
<keyword evidence="3 6" id="KW-0812">Transmembrane</keyword>
<evidence type="ECO:0000256" key="3">
    <source>
        <dbReference type="ARBA" id="ARBA00022692"/>
    </source>
</evidence>
<dbReference type="GO" id="GO:0005886">
    <property type="term" value="C:plasma membrane"/>
    <property type="evidence" value="ECO:0007669"/>
    <property type="project" value="TreeGrafter"/>
</dbReference>